<dbReference type="Proteomes" id="UP001590951">
    <property type="component" value="Unassembled WGS sequence"/>
</dbReference>
<keyword evidence="2" id="KW-1185">Reference proteome</keyword>
<evidence type="ECO:0000313" key="1">
    <source>
        <dbReference type="EMBL" id="KAL2045881.1"/>
    </source>
</evidence>
<organism evidence="1 2">
    <name type="scientific">Lepraria finkii</name>
    <dbReference type="NCBI Taxonomy" id="1340010"/>
    <lineage>
        <taxon>Eukaryota</taxon>
        <taxon>Fungi</taxon>
        <taxon>Dikarya</taxon>
        <taxon>Ascomycota</taxon>
        <taxon>Pezizomycotina</taxon>
        <taxon>Lecanoromycetes</taxon>
        <taxon>OSLEUM clade</taxon>
        <taxon>Lecanoromycetidae</taxon>
        <taxon>Lecanorales</taxon>
        <taxon>Lecanorineae</taxon>
        <taxon>Stereocaulaceae</taxon>
        <taxon>Lepraria</taxon>
    </lineage>
</organism>
<reference evidence="1 2" key="1">
    <citation type="submission" date="2024-09" db="EMBL/GenBank/DDBJ databases">
        <title>Rethinking Asexuality: The Enigmatic Case of Functional Sexual Genes in Lepraria (Stereocaulaceae).</title>
        <authorList>
            <person name="Doellman M."/>
            <person name="Sun Y."/>
            <person name="Barcenas-Pena A."/>
            <person name="Lumbsch H.T."/>
            <person name="Grewe F."/>
        </authorList>
    </citation>
    <scope>NUCLEOTIDE SEQUENCE [LARGE SCALE GENOMIC DNA]</scope>
    <source>
        <strain evidence="1 2">Grewe 0041</strain>
    </source>
</reference>
<protein>
    <submittedName>
        <fullName evidence="1">Uncharacterized protein</fullName>
    </submittedName>
</protein>
<proteinExistence type="predicted"/>
<comment type="caution">
    <text evidence="1">The sequence shown here is derived from an EMBL/GenBank/DDBJ whole genome shotgun (WGS) entry which is preliminary data.</text>
</comment>
<dbReference type="EMBL" id="JBHFEH010000132">
    <property type="protein sequence ID" value="KAL2045881.1"/>
    <property type="molecule type" value="Genomic_DNA"/>
</dbReference>
<name>A0ABR4AK47_9LECA</name>
<sequence>MTMSLKPTPTQIPNPNPHHRKIELQSLQDLSYLQTNLHTALNSKKLDLHFPPLGPPKNAAEPRNLQHLLSAATRQPNPAQHRHQHNKWHFNRRNRDPMRQRVETLVNAFTPRTWDSASHSISINGLDATSLPLYLSIQTPNTATKPDTG</sequence>
<evidence type="ECO:0000313" key="2">
    <source>
        <dbReference type="Proteomes" id="UP001590951"/>
    </source>
</evidence>
<accession>A0ABR4AK47</accession>
<gene>
    <name evidence="1" type="ORF">ABVK25_011984</name>
</gene>